<keyword evidence="2" id="KW-1185">Reference proteome</keyword>
<sequence>MLFSMFYLLFLGACKQKNDPVVSLEEVDKAVIFVKDDEGKEKSWKATDPNFLKTLIGNLNVLFNKSDQHAQRYDMKLTSKQKRFNYQIKFYKNNNVVQEIQISKVNKVTIDKEEFMIGKEKENELDSLKNHLLLVAK</sequence>
<dbReference type="AlphaFoldDB" id="I6T7U5"/>
<organism evidence="1 2">
    <name type="scientific">Enterococcus hirae (strain ATCC 9790 / DSM 20160 / JCM 8729 / LMG 6399 / NBRC 3181 / NCIMB 6459 / NCDO 1258 / NCTC 12367 / WDCM 00089 / R)</name>
    <dbReference type="NCBI Taxonomy" id="768486"/>
    <lineage>
        <taxon>Bacteria</taxon>
        <taxon>Bacillati</taxon>
        <taxon>Bacillota</taxon>
        <taxon>Bacilli</taxon>
        <taxon>Lactobacillales</taxon>
        <taxon>Enterococcaceae</taxon>
        <taxon>Enterococcus</taxon>
    </lineage>
</organism>
<evidence type="ECO:0000313" key="2">
    <source>
        <dbReference type="Proteomes" id="UP000002895"/>
    </source>
</evidence>
<dbReference type="Proteomes" id="UP000002895">
    <property type="component" value="Chromosome"/>
</dbReference>
<dbReference type="PATRIC" id="fig|768486.3.peg.250"/>
<dbReference type="KEGG" id="ehr:EHR_01310"/>
<gene>
    <name evidence="1" type="ordered locus">EHR_01310</name>
</gene>
<protein>
    <submittedName>
        <fullName evidence="1">Uncharacterized protein</fullName>
    </submittedName>
</protein>
<proteinExistence type="predicted"/>
<evidence type="ECO:0000313" key="1">
    <source>
        <dbReference type="EMBL" id="AFM69254.1"/>
    </source>
</evidence>
<dbReference type="EMBL" id="CP003504">
    <property type="protein sequence ID" value="AFM69254.1"/>
    <property type="molecule type" value="Genomic_DNA"/>
</dbReference>
<reference evidence="1 2" key="1">
    <citation type="journal article" date="2012" name="J. Bacteriol.">
        <title>Genome sequence of Enterococcus hirae (Streptococcus faecalis) ATCC 9790, a model organism for the study of ion transport, bioenergetics, and copper homeostasis.</title>
        <authorList>
            <person name="Gaechter T."/>
            <person name="Wunderlin C."/>
            <person name="Schmidheini T."/>
            <person name="Solioz M."/>
        </authorList>
    </citation>
    <scope>NUCLEOTIDE SEQUENCE [LARGE SCALE GENOMIC DNA]</scope>
    <source>
        <strain evidence="2">ATCC 9790 / DSM 20160 / JCM 8729 / LMG 6399 / NBRC 3181 / NCIMB 6459 / NCDO 1258 / NCTC 12367 / WDCM 00089 / R</strain>
    </source>
</reference>
<name>I6T7U5_ENTHA</name>
<dbReference type="eggNOG" id="ENOG5032FD9">
    <property type="taxonomic scope" value="Bacteria"/>
</dbReference>
<dbReference type="OrthoDB" id="2192578at2"/>
<dbReference type="HOGENOM" id="CLU_1903454_0_0_9"/>
<accession>I6T7U5</accession>